<comment type="subunit">
    <text evidence="3">UreD, UreF and UreG form a complex that acts as a GTP-hydrolysis-dependent molecular chaperone, activating the urease apoprotein by helping to assemble the nickel containing metallocenter of UreC. The UreE protein probably delivers the nickel.</text>
</comment>
<dbReference type="PIRSF" id="PIRSF009467">
    <property type="entry name" value="Ureas_acces_UreF"/>
    <property type="match status" value="1"/>
</dbReference>
<dbReference type="Pfam" id="PF01730">
    <property type="entry name" value="UreF"/>
    <property type="match status" value="1"/>
</dbReference>
<reference evidence="4 5" key="1">
    <citation type="submission" date="2017-03" db="EMBL/GenBank/DDBJ databases">
        <authorList>
            <person name="Afonso C.L."/>
            <person name="Miller P.J."/>
            <person name="Scott M.A."/>
            <person name="Spackman E."/>
            <person name="Goraichik I."/>
            <person name="Dimitrov K.M."/>
            <person name="Suarez D.L."/>
            <person name="Swayne D.E."/>
        </authorList>
    </citation>
    <scope>NUCLEOTIDE SEQUENCE [LARGE SCALE GENOMIC DNA]</scope>
    <source>
        <strain evidence="4 5">CECT 7971</strain>
    </source>
</reference>
<evidence type="ECO:0000313" key="4">
    <source>
        <dbReference type="EMBL" id="SLN43960.1"/>
    </source>
</evidence>
<dbReference type="Proteomes" id="UP000193307">
    <property type="component" value="Unassembled WGS sequence"/>
</dbReference>
<dbReference type="InterPro" id="IPR002639">
    <property type="entry name" value="UreF"/>
</dbReference>
<evidence type="ECO:0000256" key="2">
    <source>
        <dbReference type="ARBA" id="ARBA00023186"/>
    </source>
</evidence>
<sequence>MMVTTMNSTTTTTYMGITMTKAQASTIDLLRLTQWLSPSFPLGAFAYSHALELVMSDGAVTDADTLEDWLKMTLQVGGGKVDAWLLSQVLTGADADDMAQMAEALAGTRERWMEAYDQGAAFVRTVLAMGGTDITACALPVAVGQAARGMDVAPEAIISLYLHSFTANLVSAAVRFVPLGQSAGQTVLARLHPVIEAQAAAVLEATNSTLTTSAFAADLSAARHEDMEVRLFKS</sequence>
<dbReference type="STRING" id="658057.SAMN04488032_105220"/>
<keyword evidence="3" id="KW-0963">Cytoplasm</keyword>
<name>A0A1Y5SP54_9RHOB</name>
<dbReference type="PANTHER" id="PTHR33620:SF1">
    <property type="entry name" value="UREASE ACCESSORY PROTEIN F"/>
    <property type="match status" value="1"/>
</dbReference>
<evidence type="ECO:0000256" key="1">
    <source>
        <dbReference type="ARBA" id="ARBA00022988"/>
    </source>
</evidence>
<dbReference type="GO" id="GO:0016151">
    <property type="term" value="F:nickel cation binding"/>
    <property type="evidence" value="ECO:0007669"/>
    <property type="project" value="UniProtKB-UniRule"/>
</dbReference>
<comment type="subcellular location">
    <subcellularLocation>
        <location evidence="3">Cytoplasm</location>
    </subcellularLocation>
</comment>
<dbReference type="InterPro" id="IPR038277">
    <property type="entry name" value="UreF_sf"/>
</dbReference>
<dbReference type="HAMAP" id="MF_01385">
    <property type="entry name" value="UreF"/>
    <property type="match status" value="1"/>
</dbReference>
<evidence type="ECO:0000256" key="3">
    <source>
        <dbReference type="HAMAP-Rule" id="MF_01385"/>
    </source>
</evidence>
<accession>A0A1Y5SP54</accession>
<dbReference type="Gene3D" id="1.10.4190.10">
    <property type="entry name" value="Urease accessory protein UreF"/>
    <property type="match status" value="1"/>
</dbReference>
<organism evidence="4 5">
    <name type="scientific">Pacificibacter marinus</name>
    <dbReference type="NCBI Taxonomy" id="658057"/>
    <lineage>
        <taxon>Bacteria</taxon>
        <taxon>Pseudomonadati</taxon>
        <taxon>Pseudomonadota</taxon>
        <taxon>Alphaproteobacteria</taxon>
        <taxon>Rhodobacterales</taxon>
        <taxon>Roseobacteraceae</taxon>
        <taxon>Pacificibacter</taxon>
    </lineage>
</organism>
<gene>
    <name evidence="3 4" type="primary">ureF</name>
    <name evidence="4" type="ORF">PAM7971_02106</name>
</gene>
<keyword evidence="1 3" id="KW-0996">Nickel insertion</keyword>
<comment type="similarity">
    <text evidence="3">Belongs to the UreF family.</text>
</comment>
<dbReference type="EMBL" id="FWFW01000006">
    <property type="protein sequence ID" value="SLN43960.1"/>
    <property type="molecule type" value="Genomic_DNA"/>
</dbReference>
<keyword evidence="5" id="KW-1185">Reference proteome</keyword>
<comment type="function">
    <text evidence="3">Required for maturation of urease via the functional incorporation of the urease nickel metallocenter.</text>
</comment>
<dbReference type="AlphaFoldDB" id="A0A1Y5SP54"/>
<protein>
    <recommendedName>
        <fullName evidence="3">Urease accessory protein UreF</fullName>
    </recommendedName>
</protein>
<evidence type="ECO:0000313" key="5">
    <source>
        <dbReference type="Proteomes" id="UP000193307"/>
    </source>
</evidence>
<dbReference type="PANTHER" id="PTHR33620">
    <property type="entry name" value="UREASE ACCESSORY PROTEIN F"/>
    <property type="match status" value="1"/>
</dbReference>
<keyword evidence="2 3" id="KW-0143">Chaperone</keyword>
<proteinExistence type="inferred from homology"/>
<dbReference type="GO" id="GO:0005737">
    <property type="term" value="C:cytoplasm"/>
    <property type="evidence" value="ECO:0007669"/>
    <property type="project" value="UniProtKB-SubCell"/>
</dbReference>